<dbReference type="NCBIfam" id="NF033554">
    <property type="entry name" value="floc_PepA"/>
    <property type="match status" value="1"/>
</dbReference>
<dbReference type="NCBIfam" id="TIGR02595">
    <property type="entry name" value="PEP_CTERM"/>
    <property type="match status" value="1"/>
</dbReference>
<proteinExistence type="predicted"/>
<evidence type="ECO:0000313" key="4">
    <source>
        <dbReference type="Proteomes" id="UP000599523"/>
    </source>
</evidence>
<protein>
    <submittedName>
        <fullName evidence="3">Flocculation-associated PEP-CTERM protein PepA</fullName>
    </submittedName>
</protein>
<organism evidence="3 4">
    <name type="scientific">Azoarcus taiwanensis</name>
    <dbReference type="NCBI Taxonomy" id="666964"/>
    <lineage>
        <taxon>Bacteria</taxon>
        <taxon>Pseudomonadati</taxon>
        <taxon>Pseudomonadota</taxon>
        <taxon>Betaproteobacteria</taxon>
        <taxon>Rhodocyclales</taxon>
        <taxon>Zoogloeaceae</taxon>
        <taxon>Azoarcus</taxon>
    </lineage>
</organism>
<comment type="caution">
    <text evidence="3">The sequence shown here is derived from an EMBL/GenBank/DDBJ whole genome shotgun (WGS) entry which is preliminary data.</text>
</comment>
<evidence type="ECO:0000313" key="3">
    <source>
        <dbReference type="EMBL" id="NMG01871.1"/>
    </source>
</evidence>
<keyword evidence="4" id="KW-1185">Reference proteome</keyword>
<evidence type="ECO:0000256" key="1">
    <source>
        <dbReference type="SAM" id="SignalP"/>
    </source>
</evidence>
<name>A0A972F5R5_9RHOO</name>
<dbReference type="Proteomes" id="UP000599523">
    <property type="component" value="Unassembled WGS sequence"/>
</dbReference>
<gene>
    <name evidence="3" type="primary">pepA</name>
    <name evidence="3" type="ORF">GPA21_02640</name>
</gene>
<feature type="signal peptide" evidence="1">
    <location>
        <begin position="1"/>
        <end position="40"/>
    </location>
</feature>
<dbReference type="EMBL" id="WTVM01000009">
    <property type="protein sequence ID" value="NMG01871.1"/>
    <property type="molecule type" value="Genomic_DNA"/>
</dbReference>
<accession>A0A972F5R5</accession>
<evidence type="ECO:0000259" key="2">
    <source>
        <dbReference type="Pfam" id="PF07589"/>
    </source>
</evidence>
<dbReference type="InterPro" id="IPR013424">
    <property type="entry name" value="Ice-binding_C"/>
</dbReference>
<feature type="chain" id="PRO_5037145396" evidence="1">
    <location>
        <begin position="41"/>
        <end position="290"/>
    </location>
</feature>
<dbReference type="AlphaFoldDB" id="A0A972F5R5"/>
<dbReference type="RefSeq" id="WP_168986662.1">
    <property type="nucleotide sequence ID" value="NZ_CAWPHM010000330.1"/>
</dbReference>
<sequence>MSPRFRGQRPEGEEKVMKFAKGVLAAALVGTAALSAQVHAAPFGQFTVDQTSITAGLTPLALGIGLGSDTFNADKVTGFYNEVLTIQADGSFVTNAYAYMNAFSREQGTLPAIGSLAGASYNLYAIFTSEGTYNFDTNVFSGLTGEFRFYLDPLANTLLSLGATGSDPIGVANGADDYLLAVAKNMTFATGNNIEPGSFKFIWDDFTLEDPAGSNFFIKPEDFFLNIEVTGDFDRFNVVIDPVTLVTTVRPTGDVSAVFFAVPEPASLALVGLGLLALGAGARRKRMLPS</sequence>
<feature type="domain" description="Ice-binding protein C-terminal" evidence="2">
    <location>
        <begin position="261"/>
        <end position="285"/>
    </location>
</feature>
<dbReference type="Pfam" id="PF07589">
    <property type="entry name" value="PEP-CTERM"/>
    <property type="match status" value="1"/>
</dbReference>
<keyword evidence="1" id="KW-0732">Signal</keyword>
<reference evidence="3" key="1">
    <citation type="submission" date="2019-12" db="EMBL/GenBank/DDBJ databases">
        <title>Comparative genomics gives insights into the taxonomy of the Azoarcus-Aromatoleum group and reveals separate origins of nif in the plant-associated Azoarcus and non-plant-associated Aromatoleum sub-groups.</title>
        <authorList>
            <person name="Lafos M."/>
            <person name="Maluk M."/>
            <person name="Batista M."/>
            <person name="Junghare M."/>
            <person name="Carmona M."/>
            <person name="Faoro H."/>
            <person name="Cruz L.M."/>
            <person name="Battistoni F."/>
            <person name="De Souza E."/>
            <person name="Pedrosa F."/>
            <person name="Chen W.-M."/>
            <person name="Poole P.S."/>
            <person name="Dixon R.A."/>
            <person name="James E.K."/>
        </authorList>
    </citation>
    <scope>NUCLEOTIDE SEQUENCE</scope>
    <source>
        <strain evidence="3">NSC3</strain>
    </source>
</reference>